<dbReference type="InterPro" id="IPR050491">
    <property type="entry name" value="AmpC-like"/>
</dbReference>
<reference evidence="4" key="1">
    <citation type="submission" date="2025-08" db="UniProtKB">
        <authorList>
            <consortium name="RefSeq"/>
        </authorList>
    </citation>
    <scope>IDENTIFICATION</scope>
    <source>
        <tissue evidence="4">Gonads</tissue>
    </source>
</reference>
<dbReference type="OrthoDB" id="5946976at2759"/>
<proteinExistence type="predicted"/>
<dbReference type="Pfam" id="PF00144">
    <property type="entry name" value="Beta-lactamase"/>
    <property type="match status" value="1"/>
</dbReference>
<feature type="signal peptide" evidence="1">
    <location>
        <begin position="1"/>
        <end position="19"/>
    </location>
</feature>
<name>A0A1S3K6Q3_LINAN</name>
<organism evidence="3 4">
    <name type="scientific">Lingula anatina</name>
    <name type="common">Brachiopod</name>
    <name type="synonym">Lingula unguis</name>
    <dbReference type="NCBI Taxonomy" id="7574"/>
    <lineage>
        <taxon>Eukaryota</taxon>
        <taxon>Metazoa</taxon>
        <taxon>Spiralia</taxon>
        <taxon>Lophotrochozoa</taxon>
        <taxon>Brachiopoda</taxon>
        <taxon>Linguliformea</taxon>
        <taxon>Lingulata</taxon>
        <taxon>Lingulida</taxon>
        <taxon>Linguloidea</taxon>
        <taxon>Lingulidae</taxon>
        <taxon>Lingula</taxon>
    </lineage>
</organism>
<dbReference type="InParanoid" id="A0A1S3K6Q3"/>
<dbReference type="PANTHER" id="PTHR46825">
    <property type="entry name" value="D-ALANYL-D-ALANINE-CARBOXYPEPTIDASE/ENDOPEPTIDASE AMPH"/>
    <property type="match status" value="1"/>
</dbReference>
<dbReference type="KEGG" id="lak:106179195"/>
<feature type="chain" id="PRO_5010366899" evidence="1">
    <location>
        <begin position="20"/>
        <end position="544"/>
    </location>
</feature>
<accession>A0A1S3K6Q3</accession>
<dbReference type="GeneID" id="106179195"/>
<dbReference type="InterPro" id="IPR001466">
    <property type="entry name" value="Beta-lactam-related"/>
</dbReference>
<evidence type="ECO:0000259" key="2">
    <source>
        <dbReference type="Pfam" id="PF00144"/>
    </source>
</evidence>
<feature type="domain" description="Beta-lactamase-related" evidence="2">
    <location>
        <begin position="27"/>
        <end position="368"/>
    </location>
</feature>
<keyword evidence="1" id="KW-0732">Signal</keyword>
<dbReference type="RefSeq" id="XP_013418182.1">
    <property type="nucleotide sequence ID" value="XM_013562728.2"/>
</dbReference>
<dbReference type="SUPFAM" id="SSF56601">
    <property type="entry name" value="beta-lactamase/transpeptidase-like"/>
    <property type="match status" value="1"/>
</dbReference>
<keyword evidence="3" id="KW-1185">Reference proteome</keyword>
<protein>
    <submittedName>
        <fullName evidence="4">Uncharacterized protein LOC106179195</fullName>
    </submittedName>
</protein>
<evidence type="ECO:0000256" key="1">
    <source>
        <dbReference type="SAM" id="SignalP"/>
    </source>
</evidence>
<dbReference type="Gene3D" id="3.40.710.10">
    <property type="entry name" value="DD-peptidase/beta-lactamase superfamily"/>
    <property type="match status" value="1"/>
</dbReference>
<evidence type="ECO:0000313" key="3">
    <source>
        <dbReference type="Proteomes" id="UP000085678"/>
    </source>
</evidence>
<evidence type="ECO:0000313" key="4">
    <source>
        <dbReference type="RefSeq" id="XP_013418182.1"/>
    </source>
</evidence>
<gene>
    <name evidence="4" type="primary">LOC106179195</name>
</gene>
<dbReference type="AlphaFoldDB" id="A0A1S3K6Q3"/>
<dbReference type="InterPro" id="IPR012338">
    <property type="entry name" value="Beta-lactam/transpept-like"/>
</dbReference>
<dbReference type="PANTHER" id="PTHR46825:SF15">
    <property type="entry name" value="BETA-LACTAMASE-RELATED DOMAIN-CONTAINING PROTEIN"/>
    <property type="match status" value="1"/>
</dbReference>
<dbReference type="Proteomes" id="UP000085678">
    <property type="component" value="Unplaced"/>
</dbReference>
<dbReference type="Gene3D" id="2.40.128.600">
    <property type="match status" value="1"/>
</dbReference>
<sequence length="544" mass="60659">MHIIILLSLVLSCICYGLATRMEERIDDLINATMACFNAPALTLAVVQGGQSVIAKSYGVMDRESNQPVSNSTLFNIASLTKAFAATTLVKVMEDKGYDLDAPLTSFDELKNLTFIREDLTARVTVRDILSHRTGLNGYNRIRLQNNFSLETIGEKLKYFKSSAPLRAKYLYNNQMYGLAGLITERLTGLSWEEAVRATILSPLGMETTTFISTAKLDGLSIASPHYYDDERPGGLRIGSLEFLKSWARNSPSGSILSNSVDMAKWLLFHLNSGKAHDQSQVMPVNALEETYRPNIACPSSLDKYLSTPIIPVTFNISHYGFGWRIGSYRGYPMVTHTGLSWGFSSNLVFIPSKGLGIYYTFNTMPSSRLKKQALGMLILDLFLGERPWLNSSSVCSFPAPFADPPNSTKPTKATPGTSDRPLRSYTGKFKEPLYDEIEVIHKDEENFLRMFYGPFGRWKLYPVGGDEFYGEGIGPAFVLRLNGVLFKSLYAESGDIDAVTFESLERRDPPIFVREAVRPTSIASRMNSVFPVLDVLILLFLLK</sequence>